<dbReference type="PANTHER" id="PTHR43547:SF2">
    <property type="entry name" value="HYBRID SIGNAL TRANSDUCTION HISTIDINE KINASE C"/>
    <property type="match status" value="1"/>
</dbReference>
<evidence type="ECO:0000256" key="1">
    <source>
        <dbReference type="ARBA" id="ARBA00000085"/>
    </source>
</evidence>
<comment type="caution">
    <text evidence="7">The sequence shown here is derived from an EMBL/GenBank/DDBJ whole genome shotgun (WGS) entry which is preliminary data.</text>
</comment>
<dbReference type="InterPro" id="IPR036097">
    <property type="entry name" value="HisK_dim/P_sf"/>
</dbReference>
<dbReference type="InterPro" id="IPR003018">
    <property type="entry name" value="GAF"/>
</dbReference>
<dbReference type="InterPro" id="IPR003661">
    <property type="entry name" value="HisK_dim/P_dom"/>
</dbReference>
<dbReference type="InterPro" id="IPR036890">
    <property type="entry name" value="HATPase_C_sf"/>
</dbReference>
<name>A0A1S8RU31_CLOBE</name>
<dbReference type="PANTHER" id="PTHR43547">
    <property type="entry name" value="TWO-COMPONENT HISTIDINE KINASE"/>
    <property type="match status" value="1"/>
</dbReference>
<dbReference type="SUPFAM" id="SSF55874">
    <property type="entry name" value="ATPase domain of HSP90 chaperone/DNA topoisomerase II/histidine kinase"/>
    <property type="match status" value="1"/>
</dbReference>
<feature type="domain" description="Histidine kinase" evidence="6">
    <location>
        <begin position="228"/>
        <end position="432"/>
    </location>
</feature>
<dbReference type="SMART" id="SM00388">
    <property type="entry name" value="HisKA"/>
    <property type="match status" value="1"/>
</dbReference>
<dbReference type="Gene3D" id="1.10.287.130">
    <property type="match status" value="1"/>
</dbReference>
<dbReference type="GO" id="GO:0000155">
    <property type="term" value="F:phosphorelay sensor kinase activity"/>
    <property type="evidence" value="ECO:0007669"/>
    <property type="project" value="InterPro"/>
</dbReference>
<protein>
    <recommendedName>
        <fullName evidence="2">histidine kinase</fullName>
        <ecNumber evidence="2">2.7.13.3</ecNumber>
    </recommendedName>
</protein>
<evidence type="ECO:0000313" key="8">
    <source>
        <dbReference type="Proteomes" id="UP000190973"/>
    </source>
</evidence>
<gene>
    <name evidence="7" type="primary">acoR_1</name>
    <name evidence="7" type="ORF">CLBCK_43060</name>
</gene>
<evidence type="ECO:0000256" key="5">
    <source>
        <dbReference type="ARBA" id="ARBA00023012"/>
    </source>
</evidence>
<evidence type="ECO:0000259" key="6">
    <source>
        <dbReference type="PROSITE" id="PS50109"/>
    </source>
</evidence>
<dbReference type="InterPro" id="IPR029016">
    <property type="entry name" value="GAF-like_dom_sf"/>
</dbReference>
<dbReference type="EMBL" id="LZZI01000123">
    <property type="protein sequence ID" value="OOM56575.1"/>
    <property type="molecule type" value="Genomic_DNA"/>
</dbReference>
<organism evidence="7 8">
    <name type="scientific">Clostridium beijerinckii</name>
    <name type="common">Clostridium MP</name>
    <dbReference type="NCBI Taxonomy" id="1520"/>
    <lineage>
        <taxon>Bacteria</taxon>
        <taxon>Bacillati</taxon>
        <taxon>Bacillota</taxon>
        <taxon>Clostridia</taxon>
        <taxon>Eubacteriales</taxon>
        <taxon>Clostridiaceae</taxon>
        <taxon>Clostridium</taxon>
    </lineage>
</organism>
<dbReference type="Gene3D" id="3.30.450.40">
    <property type="match status" value="1"/>
</dbReference>
<evidence type="ECO:0000256" key="2">
    <source>
        <dbReference type="ARBA" id="ARBA00012438"/>
    </source>
</evidence>
<dbReference type="InterPro" id="IPR004358">
    <property type="entry name" value="Sig_transdc_His_kin-like_C"/>
</dbReference>
<dbReference type="CDD" id="cd00082">
    <property type="entry name" value="HisKA"/>
    <property type="match status" value="1"/>
</dbReference>
<dbReference type="Proteomes" id="UP000190973">
    <property type="component" value="Unassembled WGS sequence"/>
</dbReference>
<keyword evidence="4" id="KW-0808">Transferase</keyword>
<dbReference type="SMART" id="SM00387">
    <property type="entry name" value="HATPase_c"/>
    <property type="match status" value="1"/>
</dbReference>
<dbReference type="InterPro" id="IPR005467">
    <property type="entry name" value="His_kinase_dom"/>
</dbReference>
<dbReference type="Pfam" id="PF02518">
    <property type="entry name" value="HATPase_c"/>
    <property type="match status" value="1"/>
</dbReference>
<comment type="catalytic activity">
    <reaction evidence="1">
        <text>ATP + protein L-histidine = ADP + protein N-phospho-L-histidine.</text>
        <dbReference type="EC" id="2.7.13.3"/>
    </reaction>
</comment>
<dbReference type="Gene3D" id="3.30.565.10">
    <property type="entry name" value="Histidine kinase-like ATPase, C-terminal domain"/>
    <property type="match status" value="1"/>
</dbReference>
<keyword evidence="4" id="KW-0418">Kinase</keyword>
<dbReference type="PRINTS" id="PR00344">
    <property type="entry name" value="BCTRLSENSOR"/>
</dbReference>
<dbReference type="Pfam" id="PF00512">
    <property type="entry name" value="HisKA"/>
    <property type="match status" value="1"/>
</dbReference>
<keyword evidence="5" id="KW-0902">Two-component regulatory system</keyword>
<dbReference type="Pfam" id="PF01590">
    <property type="entry name" value="GAF"/>
    <property type="match status" value="1"/>
</dbReference>
<accession>A0A1S8RU31</accession>
<reference evidence="7 8" key="1">
    <citation type="submission" date="2016-05" db="EMBL/GenBank/DDBJ databases">
        <title>Microbial solvent formation.</title>
        <authorList>
            <person name="Poehlein A."/>
            <person name="Montoya Solano J.D."/>
            <person name="Flitsch S."/>
            <person name="Krabben P."/>
            <person name="Duerre P."/>
            <person name="Daniel R."/>
        </authorList>
    </citation>
    <scope>NUCLEOTIDE SEQUENCE [LARGE SCALE GENOMIC DNA]</scope>
    <source>
        <strain evidence="7 8">DSM 53</strain>
    </source>
</reference>
<dbReference type="EC" id="2.7.13.3" evidence="2"/>
<evidence type="ECO:0000313" key="7">
    <source>
        <dbReference type="EMBL" id="OOM56575.1"/>
    </source>
</evidence>
<proteinExistence type="predicted"/>
<dbReference type="InterPro" id="IPR003594">
    <property type="entry name" value="HATPase_dom"/>
</dbReference>
<dbReference type="PROSITE" id="PS50109">
    <property type="entry name" value="HIS_KIN"/>
    <property type="match status" value="1"/>
</dbReference>
<evidence type="ECO:0000256" key="3">
    <source>
        <dbReference type="ARBA" id="ARBA00022553"/>
    </source>
</evidence>
<evidence type="ECO:0000256" key="4">
    <source>
        <dbReference type="ARBA" id="ARBA00022777"/>
    </source>
</evidence>
<dbReference type="RefSeq" id="WP_077840542.1">
    <property type="nucleotide sequence ID" value="NZ_JABTAE010000001.1"/>
</dbReference>
<dbReference type="AlphaFoldDB" id="A0A1S8RU31"/>
<sequence length="445" mass="49853">MECLRETNDSLEEWESFISIVNSNPTARKITLESWKRCSELGIKPEKIKFKFLSDKDLKKRIKENSQLIEVSKLYMDSLSMSLTGIPHIVALSDKDGWIIDYRGTPEELGGRKAGLCIGASWSEENIGNNGAGTALAIGEPVLVYGVEHYGIAYGGCACIGVPIKYDNKIIGAMDISVPVKYARPERLHILVACVNSIESTITYINNSNDKSPSEHINLQATSELIATAVHDLKNPLSVIRGLGQLGMITSDKYRIDNYLSRIITQADEMNDMIIELLSIFKPEKLIPQKVMPIIENIIGYFDPICEHKKIKLSLKNNLEEHINMSEKLLKRAIENIINNAVQVMDEGGEIKILTEKDEDFMIIQIKDTAGGIPEDLSETLFEPFSFRRSGGTGLGLFMAYHTITNIHKGQIWFETELGIGTTFFIKLPIARNIENSMLESHKFI</sequence>
<dbReference type="SUPFAM" id="SSF47384">
    <property type="entry name" value="Homodimeric domain of signal transducing histidine kinase"/>
    <property type="match status" value="1"/>
</dbReference>
<keyword evidence="3" id="KW-0597">Phosphoprotein</keyword>